<dbReference type="GO" id="GO:0009228">
    <property type="term" value="P:thiamine biosynthetic process"/>
    <property type="evidence" value="ECO:0007669"/>
    <property type="project" value="InterPro"/>
</dbReference>
<dbReference type="InterPro" id="IPR006283">
    <property type="entry name" value="ThiL-like"/>
</dbReference>
<dbReference type="EMBL" id="UINC01000444">
    <property type="protein sequence ID" value="SUZ55485.1"/>
    <property type="molecule type" value="Genomic_DNA"/>
</dbReference>
<sequence>MSQGEFEIIQRYFEESDLSFPKKGVELGIGDDAAVLEIPKRRLLCISMDALVAGVHFPNSANPEDIANRALAVNLSDMAAMGAEPFCFTLGLVMPEKNTSWLQRFSDGLLSLAQQFNCPLVGGDVTEGPLSVVIQVHGLNEPGSIIYRDGAQPGDRIYVTGYLGDGAIALAASGVKSHLEQSLELIEENLTKTCKAYFSAAYYYPVPRVAIASQSCQLVSSGIDISDGLLGDLGHITEASKVGAKLQTHLIPYSESATCCATADNRLRAALFGGDDYELCLTVPEIHVEAFERLAAGTEVRVTCIGEIVAGNSIECRDKKGTLLQINDYAYEHFL</sequence>
<feature type="domain" description="PurM-like N-terminal" evidence="1">
    <location>
        <begin position="30"/>
        <end position="138"/>
    </location>
</feature>
<feature type="domain" description="PurM-like C-terminal" evidence="2">
    <location>
        <begin position="152"/>
        <end position="317"/>
    </location>
</feature>
<dbReference type="Pfam" id="PF00586">
    <property type="entry name" value="AIRS"/>
    <property type="match status" value="1"/>
</dbReference>
<dbReference type="NCBIfam" id="TIGR01379">
    <property type="entry name" value="thiL"/>
    <property type="match status" value="1"/>
</dbReference>
<dbReference type="GO" id="GO:0009030">
    <property type="term" value="F:thiamine-phosphate kinase activity"/>
    <property type="evidence" value="ECO:0007669"/>
    <property type="project" value="InterPro"/>
</dbReference>
<dbReference type="SUPFAM" id="SSF55326">
    <property type="entry name" value="PurM N-terminal domain-like"/>
    <property type="match status" value="1"/>
</dbReference>
<dbReference type="Pfam" id="PF02769">
    <property type="entry name" value="AIRS_C"/>
    <property type="match status" value="1"/>
</dbReference>
<dbReference type="AlphaFoldDB" id="A0A381NLM0"/>
<dbReference type="HAMAP" id="MF_02128">
    <property type="entry name" value="TMP_kinase"/>
    <property type="match status" value="1"/>
</dbReference>
<dbReference type="InterPro" id="IPR036921">
    <property type="entry name" value="PurM-like_N_sf"/>
</dbReference>
<organism evidence="3">
    <name type="scientific">marine metagenome</name>
    <dbReference type="NCBI Taxonomy" id="408172"/>
    <lineage>
        <taxon>unclassified sequences</taxon>
        <taxon>metagenomes</taxon>
        <taxon>ecological metagenomes</taxon>
    </lineage>
</organism>
<dbReference type="Gene3D" id="3.90.650.10">
    <property type="entry name" value="PurM-like C-terminal domain"/>
    <property type="match status" value="1"/>
</dbReference>
<dbReference type="InterPro" id="IPR010918">
    <property type="entry name" value="PurM-like_C_dom"/>
</dbReference>
<gene>
    <name evidence="3" type="ORF">METZ01_LOCUS8339</name>
</gene>
<dbReference type="InterPro" id="IPR036676">
    <property type="entry name" value="PurM-like_C_sf"/>
</dbReference>
<name>A0A381NLM0_9ZZZZ</name>
<evidence type="ECO:0000259" key="1">
    <source>
        <dbReference type="Pfam" id="PF00586"/>
    </source>
</evidence>
<dbReference type="PANTHER" id="PTHR30270">
    <property type="entry name" value="THIAMINE-MONOPHOSPHATE KINASE"/>
    <property type="match status" value="1"/>
</dbReference>
<evidence type="ECO:0000259" key="2">
    <source>
        <dbReference type="Pfam" id="PF02769"/>
    </source>
</evidence>
<dbReference type="PIRSF" id="PIRSF005303">
    <property type="entry name" value="Thiam_monoph_kin"/>
    <property type="match status" value="1"/>
</dbReference>
<dbReference type="SUPFAM" id="SSF56042">
    <property type="entry name" value="PurM C-terminal domain-like"/>
    <property type="match status" value="1"/>
</dbReference>
<dbReference type="InterPro" id="IPR016188">
    <property type="entry name" value="PurM-like_N"/>
</dbReference>
<dbReference type="CDD" id="cd02194">
    <property type="entry name" value="ThiL"/>
    <property type="match status" value="1"/>
</dbReference>
<reference evidence="3" key="1">
    <citation type="submission" date="2018-05" db="EMBL/GenBank/DDBJ databases">
        <authorList>
            <person name="Lanie J.A."/>
            <person name="Ng W.-L."/>
            <person name="Kazmierczak K.M."/>
            <person name="Andrzejewski T.M."/>
            <person name="Davidsen T.M."/>
            <person name="Wayne K.J."/>
            <person name="Tettelin H."/>
            <person name="Glass J.I."/>
            <person name="Rusch D."/>
            <person name="Podicherti R."/>
            <person name="Tsui H.-C.T."/>
            <person name="Winkler M.E."/>
        </authorList>
    </citation>
    <scope>NUCLEOTIDE SEQUENCE</scope>
</reference>
<dbReference type="Gene3D" id="3.30.1330.10">
    <property type="entry name" value="PurM-like, N-terminal domain"/>
    <property type="match status" value="1"/>
</dbReference>
<dbReference type="PANTHER" id="PTHR30270:SF0">
    <property type="entry name" value="THIAMINE-MONOPHOSPHATE KINASE"/>
    <property type="match status" value="1"/>
</dbReference>
<protein>
    <recommendedName>
        <fullName evidence="4">PurM-like N-terminal domain-containing protein</fullName>
    </recommendedName>
</protein>
<proteinExistence type="inferred from homology"/>
<accession>A0A381NLM0</accession>
<evidence type="ECO:0008006" key="4">
    <source>
        <dbReference type="Google" id="ProtNLM"/>
    </source>
</evidence>
<evidence type="ECO:0000313" key="3">
    <source>
        <dbReference type="EMBL" id="SUZ55485.1"/>
    </source>
</evidence>